<evidence type="ECO:0000256" key="5">
    <source>
        <dbReference type="SAM" id="Phobius"/>
    </source>
</evidence>
<dbReference type="InterPro" id="IPR047795">
    <property type="entry name" value="Put_SteA-like"/>
</dbReference>
<evidence type="ECO:0000256" key="1">
    <source>
        <dbReference type="ARBA" id="ARBA00022679"/>
    </source>
</evidence>
<reference evidence="8 9" key="1">
    <citation type="submission" date="2023-09" db="EMBL/GenBank/DDBJ databases">
        <title>Complete Genome and Methylome dissection of Bacillus brevis NEB573 original source of BbsI restriction endonuclease.</title>
        <authorList>
            <person name="Fomenkov A."/>
            <person name="Roberts R.D."/>
        </authorList>
    </citation>
    <scope>NUCLEOTIDE SEQUENCE [LARGE SCALE GENOMIC DNA]</scope>
    <source>
        <strain evidence="8 9">NEB573</strain>
    </source>
</reference>
<dbReference type="InterPro" id="IPR036759">
    <property type="entry name" value="TPK_catalytic_sf"/>
</dbReference>
<keyword evidence="3" id="KW-0418">Kinase</keyword>
<keyword evidence="9" id="KW-1185">Reference proteome</keyword>
<dbReference type="InterPro" id="IPR022215">
    <property type="entry name" value="SteA-like_C"/>
</dbReference>
<accession>A0ABY9TAK9</accession>
<evidence type="ECO:0000313" key="9">
    <source>
        <dbReference type="Proteomes" id="UP001256827"/>
    </source>
</evidence>
<protein>
    <submittedName>
        <fullName evidence="8">Cytokinetic ring protein SteA</fullName>
    </submittedName>
</protein>
<feature type="domain" description="SteA-like C-terminal" evidence="7">
    <location>
        <begin position="336"/>
        <end position="387"/>
    </location>
</feature>
<evidence type="ECO:0000256" key="2">
    <source>
        <dbReference type="ARBA" id="ARBA00022741"/>
    </source>
</evidence>
<organism evidence="8 9">
    <name type="scientific">Brevibacillus brevis</name>
    <name type="common">Bacillus brevis</name>
    <dbReference type="NCBI Taxonomy" id="1393"/>
    <lineage>
        <taxon>Bacteria</taxon>
        <taxon>Bacillati</taxon>
        <taxon>Bacillota</taxon>
        <taxon>Bacilli</taxon>
        <taxon>Bacillales</taxon>
        <taxon>Paenibacillaceae</taxon>
        <taxon>Brevibacillus</taxon>
    </lineage>
</organism>
<evidence type="ECO:0000259" key="6">
    <source>
        <dbReference type="Pfam" id="PF04263"/>
    </source>
</evidence>
<dbReference type="EMBL" id="CP134050">
    <property type="protein sequence ID" value="WNC17154.1"/>
    <property type="molecule type" value="Genomic_DNA"/>
</dbReference>
<keyword evidence="5" id="KW-0472">Membrane</keyword>
<evidence type="ECO:0000256" key="3">
    <source>
        <dbReference type="ARBA" id="ARBA00022777"/>
    </source>
</evidence>
<evidence type="ECO:0000313" key="8">
    <source>
        <dbReference type="EMBL" id="WNC17154.1"/>
    </source>
</evidence>
<dbReference type="Proteomes" id="UP001256827">
    <property type="component" value="Chromosome"/>
</dbReference>
<dbReference type="RefSeq" id="WP_310772565.1">
    <property type="nucleotide sequence ID" value="NZ_CP134050.1"/>
</dbReference>
<dbReference type="InterPro" id="IPR007371">
    <property type="entry name" value="TPK_catalytic"/>
</dbReference>
<dbReference type="Pfam" id="PF12555">
    <property type="entry name" value="SteA-like_C"/>
    <property type="match status" value="1"/>
</dbReference>
<evidence type="ECO:0000259" key="7">
    <source>
        <dbReference type="Pfam" id="PF12555"/>
    </source>
</evidence>
<gene>
    <name evidence="8" type="primary">steA</name>
    <name evidence="8" type="ORF">RGB73_12855</name>
</gene>
<dbReference type="Gene3D" id="3.40.50.10240">
    <property type="entry name" value="Thiamin pyrophosphokinase, catalytic domain"/>
    <property type="match status" value="1"/>
</dbReference>
<keyword evidence="5" id="KW-1133">Transmembrane helix</keyword>
<feature type="domain" description="Thiamin pyrophosphokinase catalytic" evidence="6">
    <location>
        <begin position="210"/>
        <end position="243"/>
    </location>
</feature>
<dbReference type="Pfam" id="PF04263">
    <property type="entry name" value="TPK_catalytic"/>
    <property type="match status" value="1"/>
</dbReference>
<sequence>MASRKKIGAFTYTAKIMADRKTKQLCNRLRSHHIALIDHADVDEIAACALLDTGVRAVVNLSPYMTGQYPAEGARRLLDEGVHLFELAADLVESGLIDRLDGVFATIEDNQLKVCTAEGERLVMPLLAVTKEKIEAKWRDATDSLDVTLSRFIDNTLSYAGMEKDLFLKPLCPLALKTRIDDRHVVVVVRGKHYREDLQTLHAYIREYRPVLIGVDGGADALMQAGYLPDLIVGDMDSVSDKALMSGAEIVLHAFSDGRAPGRSRLDRLGLPYHLLPAPGTSEDVAMLLAFEKRAQLIVTIGTHTTMIDFLEKGRKGMASTLLVRTKIGTKLIDAKGVNQLYQPRWSWKLWGWCLAAMLMPIAAALVINPVARHAAQMLWREWRIWAF</sequence>
<evidence type="ECO:0000256" key="4">
    <source>
        <dbReference type="ARBA" id="ARBA00022840"/>
    </source>
</evidence>
<feature type="transmembrane region" description="Helical" evidence="5">
    <location>
        <begin position="350"/>
        <end position="372"/>
    </location>
</feature>
<keyword evidence="5" id="KW-0812">Transmembrane</keyword>
<keyword evidence="4" id="KW-0067">ATP-binding</keyword>
<dbReference type="SUPFAM" id="SSF63999">
    <property type="entry name" value="Thiamin pyrophosphokinase, catalytic domain"/>
    <property type="match status" value="1"/>
</dbReference>
<keyword evidence="2" id="KW-0547">Nucleotide-binding</keyword>
<dbReference type="NCBIfam" id="NF040608">
    <property type="entry name" value="division_SteA"/>
    <property type="match status" value="1"/>
</dbReference>
<name>A0ABY9TAK9_BREBE</name>
<proteinExistence type="predicted"/>
<keyword evidence="1" id="KW-0808">Transferase</keyword>